<dbReference type="PANTHER" id="PTHR11390">
    <property type="entry name" value="PROKARYOTIC DNA TOPOISOMERASE"/>
    <property type="match status" value="1"/>
</dbReference>
<dbReference type="GO" id="GO:0003677">
    <property type="term" value="F:DNA binding"/>
    <property type="evidence" value="ECO:0007669"/>
    <property type="project" value="InterPro"/>
</dbReference>
<dbReference type="InterPro" id="IPR013824">
    <property type="entry name" value="Topo_IA_cen_sub1"/>
</dbReference>
<evidence type="ECO:0000259" key="2">
    <source>
        <dbReference type="PROSITE" id="PS52039"/>
    </source>
</evidence>
<dbReference type="SUPFAM" id="SSF56712">
    <property type="entry name" value="Prokaryotic type I DNA topoisomerase"/>
    <property type="match status" value="1"/>
</dbReference>
<accession>T1C8H5</accession>
<dbReference type="GO" id="GO:0006265">
    <property type="term" value="P:DNA topological change"/>
    <property type="evidence" value="ECO:0007669"/>
    <property type="project" value="InterPro"/>
</dbReference>
<keyword evidence="1 3" id="KW-0413">Isomerase</keyword>
<dbReference type="Gene3D" id="1.10.460.10">
    <property type="entry name" value="Topoisomerase I, domain 2"/>
    <property type="match status" value="1"/>
</dbReference>
<reference evidence="3" key="2">
    <citation type="journal article" date="2014" name="ISME J.">
        <title>Microbial stratification in low pH oxic and suboxic macroscopic growths along an acid mine drainage.</title>
        <authorList>
            <person name="Mendez-Garcia C."/>
            <person name="Mesa V."/>
            <person name="Sprenger R.R."/>
            <person name="Richter M."/>
            <person name="Diez M.S."/>
            <person name="Solano J."/>
            <person name="Bargiela R."/>
            <person name="Golyshina O.V."/>
            <person name="Manteca A."/>
            <person name="Ramos J.L."/>
            <person name="Gallego J.R."/>
            <person name="Llorente I."/>
            <person name="Martins Dos Santos V.A."/>
            <person name="Jensen O.N."/>
            <person name="Pelaez A.I."/>
            <person name="Sanchez J."/>
            <person name="Ferrer M."/>
        </authorList>
    </citation>
    <scope>NUCLEOTIDE SEQUENCE</scope>
</reference>
<dbReference type="GO" id="GO:0006281">
    <property type="term" value="P:DNA repair"/>
    <property type="evidence" value="ECO:0007669"/>
    <property type="project" value="TreeGrafter"/>
</dbReference>
<protein>
    <submittedName>
        <fullName evidence="3">DNA topoisomerase III</fullName>
    </submittedName>
</protein>
<reference evidence="3" key="1">
    <citation type="submission" date="2013-08" db="EMBL/GenBank/DDBJ databases">
        <authorList>
            <person name="Mendez C."/>
            <person name="Richter M."/>
            <person name="Ferrer M."/>
            <person name="Sanchez J."/>
        </authorList>
    </citation>
    <scope>NUCLEOTIDE SEQUENCE</scope>
</reference>
<dbReference type="GO" id="GO:0006310">
    <property type="term" value="P:DNA recombination"/>
    <property type="evidence" value="ECO:0007669"/>
    <property type="project" value="TreeGrafter"/>
</dbReference>
<evidence type="ECO:0000313" key="3">
    <source>
        <dbReference type="EMBL" id="EQD61689.1"/>
    </source>
</evidence>
<sequence length="151" mass="15888">MALDANGVPLTSVGRVPLAQGWRAVFANADPDADPDDDANTDVLPPLADGASATVHAVSVSRATTQAPKRYTEGALVMDMAAIGKFATDPKVKARLRETSGIGTEATRAAVVANLRDRGYLEPQGKFIVSTERGRAHVDALHPSLRDPVMT</sequence>
<dbReference type="PANTHER" id="PTHR11390:SF21">
    <property type="entry name" value="DNA TOPOISOMERASE 3-ALPHA"/>
    <property type="match status" value="1"/>
</dbReference>
<dbReference type="Pfam" id="PF01131">
    <property type="entry name" value="Topoisom_bac"/>
    <property type="match status" value="1"/>
</dbReference>
<evidence type="ECO:0000256" key="1">
    <source>
        <dbReference type="ARBA" id="ARBA00023235"/>
    </source>
</evidence>
<dbReference type="InterPro" id="IPR000380">
    <property type="entry name" value="Topo_IA"/>
</dbReference>
<proteinExistence type="predicted"/>
<dbReference type="Gene3D" id="2.70.20.10">
    <property type="entry name" value="Topoisomerase I, domain 3"/>
    <property type="match status" value="1"/>
</dbReference>
<feature type="domain" description="Topo IA-type catalytic" evidence="2">
    <location>
        <begin position="1"/>
        <end position="151"/>
    </location>
</feature>
<dbReference type="InterPro" id="IPR013497">
    <property type="entry name" value="Topo_IA_cen"/>
</dbReference>
<dbReference type="PROSITE" id="PS52039">
    <property type="entry name" value="TOPO_IA_2"/>
    <property type="match status" value="1"/>
</dbReference>
<comment type="caution">
    <text evidence="3">The sequence shown here is derived from an EMBL/GenBank/DDBJ whole genome shotgun (WGS) entry which is preliminary data.</text>
</comment>
<name>T1C8H5_9ZZZZ</name>
<dbReference type="EMBL" id="AUZY01004812">
    <property type="protein sequence ID" value="EQD61689.1"/>
    <property type="molecule type" value="Genomic_DNA"/>
</dbReference>
<dbReference type="GO" id="GO:0003917">
    <property type="term" value="F:DNA topoisomerase type I (single strand cut, ATP-independent) activity"/>
    <property type="evidence" value="ECO:0007669"/>
    <property type="project" value="InterPro"/>
</dbReference>
<organism evidence="3">
    <name type="scientific">mine drainage metagenome</name>
    <dbReference type="NCBI Taxonomy" id="410659"/>
    <lineage>
        <taxon>unclassified sequences</taxon>
        <taxon>metagenomes</taxon>
        <taxon>ecological metagenomes</taxon>
    </lineage>
</organism>
<dbReference type="InterPro" id="IPR023405">
    <property type="entry name" value="Topo_IA_core_domain"/>
</dbReference>
<dbReference type="InterPro" id="IPR013825">
    <property type="entry name" value="Topo_IA_cen_sub2"/>
</dbReference>
<feature type="non-terminal residue" evidence="3">
    <location>
        <position position="151"/>
    </location>
</feature>
<dbReference type="AlphaFoldDB" id="T1C8H5"/>
<dbReference type="GO" id="GO:0043597">
    <property type="term" value="C:cytoplasmic replication fork"/>
    <property type="evidence" value="ECO:0007669"/>
    <property type="project" value="TreeGrafter"/>
</dbReference>
<gene>
    <name evidence="3" type="ORF">B1B_07560</name>
</gene>